<dbReference type="AlphaFoldDB" id="A0A1A9VTM7"/>
<dbReference type="EnsemblMetazoa" id="GAUT047142-RA">
    <property type="protein sequence ID" value="GAUT047142-PA"/>
    <property type="gene ID" value="GAUT047142"/>
</dbReference>
<feature type="compositionally biased region" description="Low complexity" evidence="1">
    <location>
        <begin position="212"/>
        <end position="225"/>
    </location>
</feature>
<dbReference type="STRING" id="7395.A0A1A9VTM7"/>
<evidence type="ECO:0000313" key="4">
    <source>
        <dbReference type="Proteomes" id="UP000078200"/>
    </source>
</evidence>
<feature type="region of interest" description="Disordered" evidence="1">
    <location>
        <begin position="72"/>
        <end position="95"/>
    </location>
</feature>
<feature type="region of interest" description="Disordered" evidence="1">
    <location>
        <begin position="210"/>
        <end position="368"/>
    </location>
</feature>
<feature type="chain" id="PRO_5008399643" evidence="2">
    <location>
        <begin position="24"/>
        <end position="571"/>
    </location>
</feature>
<proteinExistence type="predicted"/>
<reference evidence="3" key="1">
    <citation type="submission" date="2020-05" db="UniProtKB">
        <authorList>
            <consortium name="EnsemblMetazoa"/>
        </authorList>
    </citation>
    <scope>IDENTIFICATION</scope>
    <source>
        <strain evidence="3">TTRI</strain>
    </source>
</reference>
<sequence length="571" mass="63779">MGYGFRITLTIVLLVKLLSYTEGFYRHPDAEMVPSNDNGGVNFHEQMILEAAVRRGMDPEAVLTVLRTGQPVTKKKTEPSGTTKTTTYSLGPDGTITSKTQIHYVSRHRARPMPIPSHNNPWLQNSRPHPPGRPHVQTFIGPNGERGIVRSWSSGPEPVPEPEPEVPETPTLPEENYWPNFNFGPETKPWEPTPEEEDPEWKIFDDDFEEQPTTPKQVKPTTMKTWSWPDLKHMPRTTTPSSTTTTTTTTTTSTTTSKPKIEKTTPQLPSLEEFLEQQYGSKATTTSTTTPATPLNTTSKNEAEEEPEETTPQVTTTNPSTTSSTPETGENGKEKFGDENPSNNPTTSESVTPAFANDNPETTTEKPVQHINVNDLPVNEILFNGQPVDESFFKSLPPEFRPQPLPGRTISTEYIPQTLRSALQSDPELLMKLKRAGINPEGVIHVEGNIITNMAVQPTGRAIVTTSRLRPDPPYRDTHTYDFFVPSLSRPYIYSRLQPTYLTRPNNIEQFLTKFDLSKSLIYANGGKIVKKYIDDEGCVLTATFALTQPMGFNGYNPEPYDEANPNPPIK</sequence>
<feature type="compositionally biased region" description="Polar residues" evidence="1">
    <location>
        <begin position="340"/>
        <end position="351"/>
    </location>
</feature>
<dbReference type="Proteomes" id="UP000078200">
    <property type="component" value="Unassembled WGS sequence"/>
</dbReference>
<feature type="compositionally biased region" description="Low complexity" evidence="1">
    <location>
        <begin position="237"/>
        <end position="258"/>
    </location>
</feature>
<keyword evidence="4" id="KW-1185">Reference proteome</keyword>
<accession>A0A1A9VTM7</accession>
<evidence type="ECO:0000313" key="3">
    <source>
        <dbReference type="EnsemblMetazoa" id="GAUT047142-PA"/>
    </source>
</evidence>
<protein>
    <submittedName>
        <fullName evidence="3">Uncharacterized protein</fullName>
    </submittedName>
</protein>
<evidence type="ECO:0000256" key="1">
    <source>
        <dbReference type="SAM" id="MobiDB-lite"/>
    </source>
</evidence>
<dbReference type="VEuPathDB" id="VectorBase:GAUT047142"/>
<organism evidence="3 4">
    <name type="scientific">Glossina austeni</name>
    <name type="common">Savannah tsetse fly</name>
    <dbReference type="NCBI Taxonomy" id="7395"/>
    <lineage>
        <taxon>Eukaryota</taxon>
        <taxon>Metazoa</taxon>
        <taxon>Ecdysozoa</taxon>
        <taxon>Arthropoda</taxon>
        <taxon>Hexapoda</taxon>
        <taxon>Insecta</taxon>
        <taxon>Pterygota</taxon>
        <taxon>Neoptera</taxon>
        <taxon>Endopterygota</taxon>
        <taxon>Diptera</taxon>
        <taxon>Brachycera</taxon>
        <taxon>Muscomorpha</taxon>
        <taxon>Hippoboscoidea</taxon>
        <taxon>Glossinidae</taxon>
        <taxon>Glossina</taxon>
    </lineage>
</organism>
<feature type="compositionally biased region" description="Low complexity" evidence="1">
    <location>
        <begin position="283"/>
        <end position="300"/>
    </location>
</feature>
<feature type="signal peptide" evidence="2">
    <location>
        <begin position="1"/>
        <end position="23"/>
    </location>
</feature>
<keyword evidence="2" id="KW-0732">Signal</keyword>
<name>A0A1A9VTM7_GLOAU</name>
<evidence type="ECO:0000256" key="2">
    <source>
        <dbReference type="SAM" id="SignalP"/>
    </source>
</evidence>
<feature type="compositionally biased region" description="Low complexity" evidence="1">
    <location>
        <begin position="310"/>
        <end position="329"/>
    </location>
</feature>